<keyword evidence="1" id="KW-0732">Signal</keyword>
<accession>A0A195BSD2</accession>
<evidence type="ECO:0008006" key="4">
    <source>
        <dbReference type="Google" id="ProtNLM"/>
    </source>
</evidence>
<dbReference type="Proteomes" id="UP000078540">
    <property type="component" value="Unassembled WGS sequence"/>
</dbReference>
<feature type="chain" id="PRO_5008269644" description="Secreted protein" evidence="1">
    <location>
        <begin position="27"/>
        <end position="75"/>
    </location>
</feature>
<evidence type="ECO:0000313" key="2">
    <source>
        <dbReference type="EMBL" id="KYM89063.1"/>
    </source>
</evidence>
<dbReference type="EMBL" id="KQ976421">
    <property type="protein sequence ID" value="KYM89063.1"/>
    <property type="molecule type" value="Genomic_DNA"/>
</dbReference>
<name>A0A195BSD2_9HYME</name>
<evidence type="ECO:0000313" key="3">
    <source>
        <dbReference type="Proteomes" id="UP000078540"/>
    </source>
</evidence>
<evidence type="ECO:0000256" key="1">
    <source>
        <dbReference type="SAM" id="SignalP"/>
    </source>
</evidence>
<gene>
    <name evidence="2" type="ORF">ALC53_02446</name>
</gene>
<dbReference type="AlphaFoldDB" id="A0A195BSD2"/>
<protein>
    <recommendedName>
        <fullName evidence="4">Secreted protein</fullName>
    </recommendedName>
</protein>
<organism evidence="2 3">
    <name type="scientific">Atta colombica</name>
    <dbReference type="NCBI Taxonomy" id="520822"/>
    <lineage>
        <taxon>Eukaryota</taxon>
        <taxon>Metazoa</taxon>
        <taxon>Ecdysozoa</taxon>
        <taxon>Arthropoda</taxon>
        <taxon>Hexapoda</taxon>
        <taxon>Insecta</taxon>
        <taxon>Pterygota</taxon>
        <taxon>Neoptera</taxon>
        <taxon>Endopterygota</taxon>
        <taxon>Hymenoptera</taxon>
        <taxon>Apocrita</taxon>
        <taxon>Aculeata</taxon>
        <taxon>Formicoidea</taxon>
        <taxon>Formicidae</taxon>
        <taxon>Myrmicinae</taxon>
        <taxon>Atta</taxon>
    </lineage>
</organism>
<reference evidence="2 3" key="1">
    <citation type="submission" date="2015-09" db="EMBL/GenBank/DDBJ databases">
        <title>Atta colombica WGS genome.</title>
        <authorList>
            <person name="Nygaard S."/>
            <person name="Hu H."/>
            <person name="Boomsma J."/>
            <person name="Zhang G."/>
        </authorList>
    </citation>
    <scope>NUCLEOTIDE SEQUENCE [LARGE SCALE GENOMIC DNA]</scope>
    <source>
        <strain evidence="2">Treedump-2</strain>
        <tissue evidence="2">Whole body</tissue>
    </source>
</reference>
<feature type="signal peptide" evidence="1">
    <location>
        <begin position="1"/>
        <end position="26"/>
    </location>
</feature>
<sequence length="75" mass="8785">MPEATRHHRAWPWLRVTIAVSAHVTASQLIPLSAFAEAFRTGLRFRFPLIMQPACVITHTLRRRDHQMEQKRNIL</sequence>
<proteinExistence type="predicted"/>
<keyword evidence="3" id="KW-1185">Reference proteome</keyword>